<gene>
    <name evidence="1" type="primary">104</name>
    <name evidence="1" type="ORF">PBI_HAWKEYE_104</name>
</gene>
<dbReference type="RefSeq" id="YP_009035999.1">
    <property type="nucleotide sequence ID" value="NC_024209.1"/>
</dbReference>
<name>X2KT71_9CAUD</name>
<keyword evidence="2" id="KW-1185">Reference proteome</keyword>
<proteinExistence type="predicted"/>
<reference evidence="1 2" key="1">
    <citation type="submission" date="2014-01" db="EMBL/GenBank/DDBJ databases">
        <authorList>
            <person name="Schneider V.M."/>
            <person name="Bowman C.A."/>
            <person name="Russell D.A."/>
            <person name="Pope W.H."/>
            <person name="Jacobs-Sera D."/>
            <person name="Hendrix R.W."/>
            <person name="Hatfull G.F."/>
        </authorList>
    </citation>
    <scope>NUCLEOTIDE SEQUENCE [LARGE SCALE GENOMIC DNA]</scope>
</reference>
<dbReference type="GeneID" id="19527284"/>
<dbReference type="EMBL" id="KJ194582">
    <property type="protein sequence ID" value="AHN84115.1"/>
    <property type="molecule type" value="Genomic_DNA"/>
</dbReference>
<dbReference type="Proteomes" id="UP000019737">
    <property type="component" value="Segment"/>
</dbReference>
<dbReference type="KEGG" id="vg:19527284"/>
<protein>
    <submittedName>
        <fullName evidence="1">Uncharacterized protein</fullName>
    </submittedName>
</protein>
<sequence length="83" mass="9371">MGEFIDVEECKVGFEFGNRVCITLENFGPQGEIKRFEIPLDTPMFAIMAAEVLLESARKSLQDGLTYLEPMAWPAELLLDSEE</sequence>
<evidence type="ECO:0000313" key="2">
    <source>
        <dbReference type="Proteomes" id="UP000019737"/>
    </source>
</evidence>
<organism evidence="1 2">
    <name type="scientific">Mycobacterium phage Hawkeye</name>
    <dbReference type="NCBI Taxonomy" id="1458711"/>
    <lineage>
        <taxon>Viruses</taxon>
        <taxon>Duplodnaviria</taxon>
        <taxon>Heunggongvirae</taxon>
        <taxon>Uroviricota</taxon>
        <taxon>Caudoviricetes</taxon>
        <taxon>Dclasvirinae</taxon>
        <taxon>Hawkeyevirus</taxon>
        <taxon>Hawkeyevirus hawkeye</taxon>
    </lineage>
</organism>
<evidence type="ECO:0000313" key="1">
    <source>
        <dbReference type="EMBL" id="AHN84115.1"/>
    </source>
</evidence>
<accession>X2KT71</accession>